<sequence length="196" mass="22627">MEQNSRKIIAKLKHNGFEIIKVKGSYLNFKKIERLLLFHILRKIFQSVQRVLLHYKQVGKKKKRRMKRFFALVHKDADSAFVVQFPDFEGLFSAADEEENLIINATKALQLYCEDMDTAPVPLKFKEVIQQKAVKKALLQGAFLIQVPFIENDAEVVRTNISIERGLLRAIDNCAQERGLTRSAFLSTVARHELNI</sequence>
<reference evidence="3" key="1">
    <citation type="journal article" date="2019" name="Int. J. Syst. Evol. Microbiol.">
        <title>The Global Catalogue of Microorganisms (GCM) 10K type strain sequencing project: providing services to taxonomists for standard genome sequencing and annotation.</title>
        <authorList>
            <consortium name="The Broad Institute Genomics Platform"/>
            <consortium name="The Broad Institute Genome Sequencing Center for Infectious Disease"/>
            <person name="Wu L."/>
            <person name="Ma J."/>
        </authorList>
    </citation>
    <scope>NUCLEOTIDE SEQUENCE [LARGE SCALE GENOMIC DNA]</scope>
    <source>
        <strain evidence="3">JCM 17714</strain>
    </source>
</reference>
<dbReference type="InterPro" id="IPR031807">
    <property type="entry name" value="HicB-like"/>
</dbReference>
<protein>
    <recommendedName>
        <fullName evidence="1">HicB-like antitoxin of toxin-antitoxin system domain-containing protein</fullName>
    </recommendedName>
</protein>
<dbReference type="SUPFAM" id="SSF143100">
    <property type="entry name" value="TTHA1013/TTHA0281-like"/>
    <property type="match status" value="1"/>
</dbReference>
<evidence type="ECO:0000313" key="2">
    <source>
        <dbReference type="EMBL" id="GAA4667193.1"/>
    </source>
</evidence>
<comment type="caution">
    <text evidence="2">The sequence shown here is derived from an EMBL/GenBank/DDBJ whole genome shotgun (WGS) entry which is preliminary data.</text>
</comment>
<organism evidence="2 3">
    <name type="scientific">Bartonella pachyuromydis</name>
    <dbReference type="NCBI Taxonomy" id="931097"/>
    <lineage>
        <taxon>Bacteria</taxon>
        <taxon>Pseudomonadati</taxon>
        <taxon>Pseudomonadota</taxon>
        <taxon>Alphaproteobacteria</taxon>
        <taxon>Hyphomicrobiales</taxon>
        <taxon>Bartonellaceae</taxon>
        <taxon>Bartonella</taxon>
    </lineage>
</organism>
<gene>
    <name evidence="2" type="ORF">GCM10023262_15680</name>
</gene>
<dbReference type="EMBL" id="BAABJA010000019">
    <property type="protein sequence ID" value="GAA4667193.1"/>
    <property type="molecule type" value="Genomic_DNA"/>
</dbReference>
<dbReference type="InterPro" id="IPR035069">
    <property type="entry name" value="TTHA1013/TTHA0281-like"/>
</dbReference>
<keyword evidence="3" id="KW-1185">Reference proteome</keyword>
<dbReference type="Pfam" id="PF15919">
    <property type="entry name" value="HicB_lk_antitox"/>
    <property type="match status" value="1"/>
</dbReference>
<evidence type="ECO:0000313" key="3">
    <source>
        <dbReference type="Proteomes" id="UP001501699"/>
    </source>
</evidence>
<evidence type="ECO:0000259" key="1">
    <source>
        <dbReference type="Pfam" id="PF15919"/>
    </source>
</evidence>
<dbReference type="Gene3D" id="3.30.160.250">
    <property type="match status" value="1"/>
</dbReference>
<dbReference type="Proteomes" id="UP001501699">
    <property type="component" value="Unassembled WGS sequence"/>
</dbReference>
<proteinExistence type="predicted"/>
<name>A0ABP8VMJ8_9HYPH</name>
<feature type="domain" description="HicB-like antitoxin of toxin-antitoxin system" evidence="1">
    <location>
        <begin position="70"/>
        <end position="190"/>
    </location>
</feature>
<accession>A0ABP8VMJ8</accession>